<feature type="non-terminal residue" evidence="2">
    <location>
        <position position="135"/>
    </location>
</feature>
<protein>
    <submittedName>
        <fullName evidence="2">Uncharacterized protein</fullName>
    </submittedName>
</protein>
<evidence type="ECO:0000313" key="3">
    <source>
        <dbReference type="Proteomes" id="UP000287651"/>
    </source>
</evidence>
<evidence type="ECO:0000256" key="1">
    <source>
        <dbReference type="SAM" id="MobiDB-lite"/>
    </source>
</evidence>
<dbReference type="Proteomes" id="UP000287651">
    <property type="component" value="Unassembled WGS sequence"/>
</dbReference>
<accession>A0A427BBR9</accession>
<evidence type="ECO:0000313" key="2">
    <source>
        <dbReference type="EMBL" id="RRT85888.1"/>
    </source>
</evidence>
<sequence length="135" mass="14504">MLADLATPLVVPQVAEVEVCESLEHWFAVAEAAQRLRLPLLSKDGEIHEEEIEKLSMISRSSIDSTSTSVTPSSSSNSTYYNNSYTNNSSGLLGFTGPPGSSNIVEPGVGGVPNRFLGITPGFLWQVQQQHPVMA</sequence>
<dbReference type="AlphaFoldDB" id="A0A427BBR9"/>
<reference evidence="2 3" key="1">
    <citation type="journal article" date="2014" name="Agronomy (Basel)">
        <title>A Draft Genome Sequence for Ensete ventricosum, the Drought-Tolerant Tree Against Hunger.</title>
        <authorList>
            <person name="Harrison J."/>
            <person name="Moore K.A."/>
            <person name="Paszkiewicz K."/>
            <person name="Jones T."/>
            <person name="Grant M."/>
            <person name="Ambacheew D."/>
            <person name="Muzemil S."/>
            <person name="Studholme D.J."/>
        </authorList>
    </citation>
    <scope>NUCLEOTIDE SEQUENCE [LARGE SCALE GENOMIC DNA]</scope>
</reference>
<gene>
    <name evidence="2" type="ORF">B296_00001727</name>
</gene>
<comment type="caution">
    <text evidence="2">The sequence shown here is derived from an EMBL/GenBank/DDBJ whole genome shotgun (WGS) entry which is preliminary data.</text>
</comment>
<organism evidence="2 3">
    <name type="scientific">Ensete ventricosum</name>
    <name type="common">Abyssinian banana</name>
    <name type="synonym">Musa ensete</name>
    <dbReference type="NCBI Taxonomy" id="4639"/>
    <lineage>
        <taxon>Eukaryota</taxon>
        <taxon>Viridiplantae</taxon>
        <taxon>Streptophyta</taxon>
        <taxon>Embryophyta</taxon>
        <taxon>Tracheophyta</taxon>
        <taxon>Spermatophyta</taxon>
        <taxon>Magnoliopsida</taxon>
        <taxon>Liliopsida</taxon>
        <taxon>Zingiberales</taxon>
        <taxon>Musaceae</taxon>
        <taxon>Ensete</taxon>
    </lineage>
</organism>
<dbReference type="EMBL" id="AMZH03000046">
    <property type="protein sequence ID" value="RRT85888.1"/>
    <property type="molecule type" value="Genomic_DNA"/>
</dbReference>
<proteinExistence type="predicted"/>
<name>A0A427BBR9_ENSVE</name>
<feature type="region of interest" description="Disordered" evidence="1">
    <location>
        <begin position="61"/>
        <end position="81"/>
    </location>
</feature>